<proteinExistence type="predicted"/>
<evidence type="ECO:0000313" key="3">
    <source>
        <dbReference type="EMBL" id="RKR96232.1"/>
    </source>
</evidence>
<evidence type="ECO:0008006" key="5">
    <source>
        <dbReference type="Google" id="ProtNLM"/>
    </source>
</evidence>
<feature type="region of interest" description="Disordered" evidence="1">
    <location>
        <begin position="1"/>
        <end position="26"/>
    </location>
</feature>
<reference evidence="3 4" key="1">
    <citation type="submission" date="2018-10" db="EMBL/GenBank/DDBJ databases">
        <title>Sequencing the genomes of 1000 actinobacteria strains.</title>
        <authorList>
            <person name="Klenk H.-P."/>
        </authorList>
    </citation>
    <scope>NUCLEOTIDE SEQUENCE [LARGE SCALE GENOMIC DNA]</scope>
    <source>
        <strain evidence="3 4">DSM 44343</strain>
    </source>
</reference>
<dbReference type="AlphaFoldDB" id="A0A495K763"/>
<comment type="caution">
    <text evidence="3">The sequence shown here is derived from an EMBL/GenBank/DDBJ whole genome shotgun (WGS) entry which is preliminary data.</text>
</comment>
<feature type="compositionally biased region" description="Low complexity" evidence="1">
    <location>
        <begin position="202"/>
        <end position="215"/>
    </location>
</feature>
<feature type="compositionally biased region" description="Polar residues" evidence="1">
    <location>
        <begin position="8"/>
        <end position="21"/>
    </location>
</feature>
<protein>
    <recommendedName>
        <fullName evidence="5">Serine/threonine protein kinase</fullName>
    </recommendedName>
</protein>
<feature type="transmembrane region" description="Helical" evidence="2">
    <location>
        <begin position="35"/>
        <end position="56"/>
    </location>
</feature>
<organism evidence="3 4">
    <name type="scientific">Williamsia marianensis</name>
    <dbReference type="NCBI Taxonomy" id="85044"/>
    <lineage>
        <taxon>Bacteria</taxon>
        <taxon>Bacillati</taxon>
        <taxon>Actinomycetota</taxon>
        <taxon>Actinomycetes</taxon>
        <taxon>Mycobacteriales</taxon>
        <taxon>Nocardiaceae</taxon>
        <taxon>Williamsia</taxon>
    </lineage>
</organism>
<gene>
    <name evidence="3" type="ORF">DFJ75_3072</name>
</gene>
<keyword evidence="2" id="KW-0812">Transmembrane</keyword>
<dbReference type="Proteomes" id="UP000274762">
    <property type="component" value="Unassembled WGS sequence"/>
</dbReference>
<sequence length="319" mass="33572">MSARRKANSVTQPYGSPTNQFGEGRPPARNNKVTWILIGVIAVLLVALLLVVLLLVNAGDDETSSASASSRTPSATAQPPETSQPGTPPTGMDGNGFVGSHARCDRGDIAVAIGRTAESLVVVCQAVSTPSAFYYRGVRLSDEAESQVDNTEPTPGGYLATSGDVTYTVVADALTIRSGESLLAREPMLEYTTNTPIGGYNPTSTTRATPTASRPPAIAPPAEVRGYPAAPIAGQGVGEGELRFTASRSWFINYDVDCSEMAEQGTIDLWTAADRSLDFMQVYPTAPSGTTRVQSATGPMVAKASVRPDCTWSMSVEYQ</sequence>
<keyword evidence="2" id="KW-0472">Membrane</keyword>
<evidence type="ECO:0000313" key="4">
    <source>
        <dbReference type="Proteomes" id="UP000274762"/>
    </source>
</evidence>
<accession>A0A495K763</accession>
<evidence type="ECO:0000256" key="1">
    <source>
        <dbReference type="SAM" id="MobiDB-lite"/>
    </source>
</evidence>
<feature type="compositionally biased region" description="Low complexity" evidence="1">
    <location>
        <begin position="64"/>
        <end position="80"/>
    </location>
</feature>
<evidence type="ECO:0000256" key="2">
    <source>
        <dbReference type="SAM" id="Phobius"/>
    </source>
</evidence>
<feature type="region of interest" description="Disordered" evidence="1">
    <location>
        <begin position="62"/>
        <end position="99"/>
    </location>
</feature>
<name>A0A495K763_WILMA</name>
<keyword evidence="2" id="KW-1133">Transmembrane helix</keyword>
<feature type="region of interest" description="Disordered" evidence="1">
    <location>
        <begin position="194"/>
        <end position="215"/>
    </location>
</feature>
<dbReference type="EMBL" id="RBKV01000001">
    <property type="protein sequence ID" value="RKR96232.1"/>
    <property type="molecule type" value="Genomic_DNA"/>
</dbReference>